<keyword evidence="3" id="KW-1185">Reference proteome</keyword>
<name>A0ABV5YIN4_9ACTN</name>
<sequence length="129" mass="13672">MVLIGGTMALPMICAFTLLFSAVTGLQDADATARRSVAMLTSAGRLDRLMLSLDEDTRALALTGAPGYLRAYDAERAAFSTEEARFARLAARCGPDEARRAGEFVQAENAYLRDQLTPLANAARGGTAA</sequence>
<dbReference type="RefSeq" id="WP_378205441.1">
    <property type="nucleotide sequence ID" value="NZ_JBHLZP010000167.1"/>
</dbReference>
<protein>
    <recommendedName>
        <fullName evidence="4">Histidine kinase</fullName>
    </recommendedName>
</protein>
<organism evidence="2 3">
    <name type="scientific">Actinoallomurus acaciae</name>
    <dbReference type="NCBI Taxonomy" id="502577"/>
    <lineage>
        <taxon>Bacteria</taxon>
        <taxon>Bacillati</taxon>
        <taxon>Actinomycetota</taxon>
        <taxon>Actinomycetes</taxon>
        <taxon>Streptosporangiales</taxon>
        <taxon>Thermomonosporaceae</taxon>
        <taxon>Actinoallomurus</taxon>
    </lineage>
</organism>
<evidence type="ECO:0008006" key="4">
    <source>
        <dbReference type="Google" id="ProtNLM"/>
    </source>
</evidence>
<proteinExistence type="predicted"/>
<feature type="signal peptide" evidence="1">
    <location>
        <begin position="1"/>
        <end position="21"/>
    </location>
</feature>
<gene>
    <name evidence="2" type="ORF">ACFFNX_22295</name>
</gene>
<feature type="non-terminal residue" evidence="2">
    <location>
        <position position="129"/>
    </location>
</feature>
<accession>A0ABV5YIN4</accession>
<reference evidence="2 3" key="1">
    <citation type="submission" date="2024-09" db="EMBL/GenBank/DDBJ databases">
        <authorList>
            <person name="Sun Q."/>
            <person name="Mori K."/>
        </authorList>
    </citation>
    <scope>NUCLEOTIDE SEQUENCE [LARGE SCALE GENOMIC DNA]</scope>
    <source>
        <strain evidence="2 3">TBRC 0563</strain>
    </source>
</reference>
<evidence type="ECO:0000256" key="1">
    <source>
        <dbReference type="SAM" id="SignalP"/>
    </source>
</evidence>
<evidence type="ECO:0000313" key="3">
    <source>
        <dbReference type="Proteomes" id="UP001589627"/>
    </source>
</evidence>
<feature type="chain" id="PRO_5045808616" description="Histidine kinase" evidence="1">
    <location>
        <begin position="22"/>
        <end position="129"/>
    </location>
</feature>
<evidence type="ECO:0000313" key="2">
    <source>
        <dbReference type="EMBL" id="MFB9834920.1"/>
    </source>
</evidence>
<dbReference type="EMBL" id="JBHLZP010000167">
    <property type="protein sequence ID" value="MFB9834920.1"/>
    <property type="molecule type" value="Genomic_DNA"/>
</dbReference>
<comment type="caution">
    <text evidence="2">The sequence shown here is derived from an EMBL/GenBank/DDBJ whole genome shotgun (WGS) entry which is preliminary data.</text>
</comment>
<dbReference type="Proteomes" id="UP001589627">
    <property type="component" value="Unassembled WGS sequence"/>
</dbReference>
<keyword evidence="1" id="KW-0732">Signal</keyword>